<evidence type="ECO:0000259" key="1">
    <source>
        <dbReference type="PROSITE" id="PS51707"/>
    </source>
</evidence>
<comment type="caution">
    <text evidence="2">The sequence shown here is derived from an EMBL/GenBank/DDBJ whole genome shotgun (WGS) entry which is preliminary data.</text>
</comment>
<name>A0A2H0UGP8_9BACT</name>
<dbReference type="InterPro" id="IPR023577">
    <property type="entry name" value="CYTH_domain"/>
</dbReference>
<dbReference type="EMBL" id="PFBI01000003">
    <property type="protein sequence ID" value="PIR84856.1"/>
    <property type="molecule type" value="Genomic_DNA"/>
</dbReference>
<evidence type="ECO:0000313" key="2">
    <source>
        <dbReference type="EMBL" id="PIR84856.1"/>
    </source>
</evidence>
<dbReference type="PROSITE" id="PS51707">
    <property type="entry name" value="CYTH"/>
    <property type="match status" value="1"/>
</dbReference>
<dbReference type="Pfam" id="PF01928">
    <property type="entry name" value="CYTH"/>
    <property type="match status" value="1"/>
</dbReference>
<proteinExistence type="predicted"/>
<feature type="domain" description="CYTH" evidence="1">
    <location>
        <begin position="75"/>
        <end position="282"/>
    </location>
</feature>
<sequence>MSKCKRFETLHILRNMPQEFVSVSNSVLLLAHCNNDTYLCFIGFLIHSADYAMKEPYCLLVDSSFGRYNNAHMAHYEIEIKSLLGEEKNAIALKEKMCELDPACACVATNKQLNHYFGEGDVNELYTKVEHLLDSEQKEKLKHIVEKGSTFSVRTRQKDDKVLFVVKAAMDEGNAINGVSRMEFEEPVNASLDELDALILETGFVYDSKWSREREEYTYKGANVCIDRNAGYGYLAEFEKMTDEQDQLDVVRNEMQVLLDELGLEELPHDRHDRMYAHYKANWPEYYGTEKTFNIE</sequence>
<evidence type="ECO:0000313" key="3">
    <source>
        <dbReference type="Proteomes" id="UP000229344"/>
    </source>
</evidence>
<dbReference type="Gene3D" id="2.40.320.10">
    <property type="entry name" value="Hypothetical Protein Pfu-838710-001"/>
    <property type="match status" value="1"/>
</dbReference>
<organism evidence="2 3">
    <name type="scientific">Candidatus Kaiserbacteria bacterium CG10_big_fil_rev_8_21_14_0_10_47_16</name>
    <dbReference type="NCBI Taxonomy" id="1974608"/>
    <lineage>
        <taxon>Bacteria</taxon>
        <taxon>Candidatus Kaiseribacteriota</taxon>
    </lineage>
</organism>
<reference evidence="3" key="1">
    <citation type="submission" date="2017-09" db="EMBL/GenBank/DDBJ databases">
        <title>Depth-based differentiation of microbial function through sediment-hosted aquifers and enrichment of novel symbionts in the deep terrestrial subsurface.</title>
        <authorList>
            <person name="Probst A.J."/>
            <person name="Ladd B."/>
            <person name="Jarett J.K."/>
            <person name="Geller-Mcgrath D.E."/>
            <person name="Sieber C.M.K."/>
            <person name="Emerson J.B."/>
            <person name="Anantharaman K."/>
            <person name="Thomas B.C."/>
            <person name="Malmstrom R."/>
            <person name="Stieglmeier M."/>
            <person name="Klingl A."/>
            <person name="Woyke T."/>
            <person name="Ryan C.M."/>
            <person name="Banfield J.F."/>
        </authorList>
    </citation>
    <scope>NUCLEOTIDE SEQUENCE [LARGE SCALE GENOMIC DNA]</scope>
</reference>
<dbReference type="InterPro" id="IPR033469">
    <property type="entry name" value="CYTH-like_dom_sf"/>
</dbReference>
<dbReference type="AlphaFoldDB" id="A0A2H0UGP8"/>
<dbReference type="SUPFAM" id="SSF55154">
    <property type="entry name" value="CYTH-like phosphatases"/>
    <property type="match status" value="1"/>
</dbReference>
<protein>
    <recommendedName>
        <fullName evidence="1">CYTH domain-containing protein</fullName>
    </recommendedName>
</protein>
<dbReference type="Proteomes" id="UP000229344">
    <property type="component" value="Unassembled WGS sequence"/>
</dbReference>
<gene>
    <name evidence="2" type="ORF">COU16_00510</name>
</gene>
<accession>A0A2H0UGP8</accession>